<dbReference type="PANTHER" id="PTHR21301">
    <property type="entry name" value="REVERSE TRANSCRIPTASE"/>
    <property type="match status" value="1"/>
</dbReference>
<evidence type="ECO:0000259" key="1">
    <source>
        <dbReference type="PROSITE" id="PS50878"/>
    </source>
</evidence>
<gene>
    <name evidence="2" type="ORF">WA026_015401</name>
</gene>
<name>A0AAW1UPA7_9CUCU</name>
<dbReference type="InterPro" id="IPR058912">
    <property type="entry name" value="HTH_animal"/>
</dbReference>
<organism evidence="2 3">
    <name type="scientific">Henosepilachna vigintioctopunctata</name>
    <dbReference type="NCBI Taxonomy" id="420089"/>
    <lineage>
        <taxon>Eukaryota</taxon>
        <taxon>Metazoa</taxon>
        <taxon>Ecdysozoa</taxon>
        <taxon>Arthropoda</taxon>
        <taxon>Hexapoda</taxon>
        <taxon>Insecta</taxon>
        <taxon>Pterygota</taxon>
        <taxon>Neoptera</taxon>
        <taxon>Endopterygota</taxon>
        <taxon>Coleoptera</taxon>
        <taxon>Polyphaga</taxon>
        <taxon>Cucujiformia</taxon>
        <taxon>Coccinelloidea</taxon>
        <taxon>Coccinellidae</taxon>
        <taxon>Epilachninae</taxon>
        <taxon>Epilachnini</taxon>
        <taxon>Henosepilachna</taxon>
    </lineage>
</organism>
<evidence type="ECO:0000313" key="3">
    <source>
        <dbReference type="Proteomes" id="UP001431783"/>
    </source>
</evidence>
<dbReference type="AlphaFoldDB" id="A0AAW1UPA7"/>
<dbReference type="EMBL" id="JARQZJ010000068">
    <property type="protein sequence ID" value="KAK9881279.1"/>
    <property type="molecule type" value="Genomic_DNA"/>
</dbReference>
<reference evidence="2 3" key="1">
    <citation type="submission" date="2023-03" db="EMBL/GenBank/DDBJ databases">
        <title>Genome insight into feeding habits of ladybird beetles.</title>
        <authorList>
            <person name="Li H.-S."/>
            <person name="Huang Y.-H."/>
            <person name="Pang H."/>
        </authorList>
    </citation>
    <scope>NUCLEOTIDE SEQUENCE [LARGE SCALE GENOMIC DNA]</scope>
    <source>
        <strain evidence="2">SYSU_2023b</strain>
        <tissue evidence="2">Whole body</tissue>
    </source>
</reference>
<keyword evidence="3" id="KW-1185">Reference proteome</keyword>
<sequence length="828" mass="96135">MNSHRDNTISNITEPVIKSHYRGLSIKKMKLQCSIFFNNQCVKHGLRPKYLHIKINRELKFNASKKCLSSLYKLLLREEIRLAYQKIYTIDLKLKQLYDIMRTSLSPVSLDHILQDIFHQVDYTRNKKSLVINKKIENLKLQKNLVASDSQSYAIHDFKPPVLNFTNIVFDNKEMELLSKGFKFNISPSNSKQAVQNLEILAVESESILHKYSDIITNPDSLRSEMKNIIKSEKQRLIKSPYPLYNNDILLKKIKKRISENNIIITKSDKSSAMCLLNREDYNNKIKEFFNNNNINAKKIPITSFKTKVKSTLKNSTHIFTDLERRTLSSDFTTIPRLYAFLKTHKSETFQNIPIRPVVSYINSPTYKIERWLHNILQELYKGKFKYSLKNSLELVERTKNLVVDENDILLSLDITNMYTNIPTTEVTSLIKSELSSSDYTNVQINEIINILKICLEQNFFTFADVTYSLEEGLNMGSPLAPILAEIFLSFLEDNKIVNNNRFTPYMKFYYRYVDDTVMLWTGGLDVLHEFLDYINSIHPKIKFTMELFNENRSLNFLDLTLTVGKSRLEFEIYRKSTQTSTIIHNTSSHPFTQKIAAFNSYIHRLTTLPLSNAAFDKEVLILKHIALTNGYNSQIIDKLIMRKQKKIIQQNVYINNSLQIDRNDSKYVSLTYMGPTSHRLANLLKNYFKVSFRTANTLGMALINNKDKIDILNKSGVYQLNCATCSALYIGRTFRSFGIRIREHTKFRNHLSTGFSQFSQHLLDEGHIFDLQTGFKALHILNKGPLLPHMEHLEIMRVQNDINNIVVNSQLTSDVSPIFAVLFENPS</sequence>
<evidence type="ECO:0000313" key="2">
    <source>
        <dbReference type="EMBL" id="KAK9881279.1"/>
    </source>
</evidence>
<dbReference type="PROSITE" id="PS50878">
    <property type="entry name" value="RT_POL"/>
    <property type="match status" value="1"/>
</dbReference>
<dbReference type="Proteomes" id="UP001431783">
    <property type="component" value="Unassembled WGS sequence"/>
</dbReference>
<feature type="domain" description="Reverse transcriptase" evidence="1">
    <location>
        <begin position="322"/>
        <end position="564"/>
    </location>
</feature>
<comment type="caution">
    <text evidence="2">The sequence shown here is derived from an EMBL/GenBank/DDBJ whole genome shotgun (WGS) entry which is preliminary data.</text>
</comment>
<proteinExistence type="predicted"/>
<dbReference type="PANTHER" id="PTHR21301:SF10">
    <property type="entry name" value="REVERSE TRANSCRIPTASE DOMAIN-CONTAINING PROTEIN"/>
    <property type="match status" value="1"/>
</dbReference>
<accession>A0AAW1UPA7</accession>
<dbReference type="Pfam" id="PF26215">
    <property type="entry name" value="HTH_animal"/>
    <property type="match status" value="1"/>
</dbReference>
<protein>
    <recommendedName>
        <fullName evidence="1">Reverse transcriptase domain-containing protein</fullName>
    </recommendedName>
</protein>
<dbReference type="InterPro" id="IPR000477">
    <property type="entry name" value="RT_dom"/>
</dbReference>